<evidence type="ECO:0000256" key="1">
    <source>
        <dbReference type="SAM" id="Phobius"/>
    </source>
</evidence>
<dbReference type="STRING" id="99656.SAMN05421659_11669"/>
<keyword evidence="1" id="KW-0812">Transmembrane</keyword>
<evidence type="ECO:0000313" key="3">
    <source>
        <dbReference type="Proteomes" id="UP000199701"/>
    </source>
</evidence>
<name>A0A1I0RIV7_9FIRM</name>
<sequence length="64" mass="7335">MVEFIIVMVFIIIFSIAVAFGTRGIKTTILNMKTMQEQQGELIIQQNGEIIELLHEISEQNKIK</sequence>
<dbReference type="Proteomes" id="UP000199701">
    <property type="component" value="Unassembled WGS sequence"/>
</dbReference>
<proteinExistence type="predicted"/>
<feature type="transmembrane region" description="Helical" evidence="1">
    <location>
        <begin position="6"/>
        <end position="25"/>
    </location>
</feature>
<dbReference type="RefSeq" id="WP_092456503.1">
    <property type="nucleotide sequence ID" value="NZ_FOJI01000016.1"/>
</dbReference>
<evidence type="ECO:0000313" key="2">
    <source>
        <dbReference type="EMBL" id="SEW40900.1"/>
    </source>
</evidence>
<gene>
    <name evidence="2" type="ORF">SAMN05421659_11669</name>
</gene>
<accession>A0A1I0RIV7</accession>
<keyword evidence="1" id="KW-0472">Membrane</keyword>
<organism evidence="2 3">
    <name type="scientific">[Clostridium] fimetarium</name>
    <dbReference type="NCBI Taxonomy" id="99656"/>
    <lineage>
        <taxon>Bacteria</taxon>
        <taxon>Bacillati</taxon>
        <taxon>Bacillota</taxon>
        <taxon>Clostridia</taxon>
        <taxon>Lachnospirales</taxon>
        <taxon>Lachnospiraceae</taxon>
    </lineage>
</organism>
<reference evidence="2 3" key="1">
    <citation type="submission" date="2016-10" db="EMBL/GenBank/DDBJ databases">
        <authorList>
            <person name="de Groot N.N."/>
        </authorList>
    </citation>
    <scope>NUCLEOTIDE SEQUENCE [LARGE SCALE GENOMIC DNA]</scope>
    <source>
        <strain evidence="2 3">DSM 9179</strain>
    </source>
</reference>
<keyword evidence="1" id="KW-1133">Transmembrane helix</keyword>
<dbReference type="EMBL" id="FOJI01000016">
    <property type="protein sequence ID" value="SEW40900.1"/>
    <property type="molecule type" value="Genomic_DNA"/>
</dbReference>
<protein>
    <submittedName>
        <fullName evidence="2">Uncharacterized protein</fullName>
    </submittedName>
</protein>
<dbReference type="AlphaFoldDB" id="A0A1I0RIV7"/>
<keyword evidence="3" id="KW-1185">Reference proteome</keyword>